<dbReference type="InterPro" id="IPR050109">
    <property type="entry name" value="HTH-type_TetR-like_transc_reg"/>
</dbReference>
<evidence type="ECO:0000256" key="1">
    <source>
        <dbReference type="ARBA" id="ARBA00023125"/>
    </source>
</evidence>
<dbReference type="InterPro" id="IPR009057">
    <property type="entry name" value="Homeodomain-like_sf"/>
</dbReference>
<dbReference type="PANTHER" id="PTHR30055:SF226">
    <property type="entry name" value="HTH-TYPE TRANSCRIPTIONAL REGULATOR PKSA"/>
    <property type="match status" value="1"/>
</dbReference>
<dbReference type="PRINTS" id="PR00455">
    <property type="entry name" value="HTHTETR"/>
</dbReference>
<dbReference type="Gene3D" id="1.10.357.10">
    <property type="entry name" value="Tetracycline Repressor, domain 2"/>
    <property type="match status" value="1"/>
</dbReference>
<dbReference type="PANTHER" id="PTHR30055">
    <property type="entry name" value="HTH-TYPE TRANSCRIPTIONAL REGULATOR RUTR"/>
    <property type="match status" value="1"/>
</dbReference>
<dbReference type="InterPro" id="IPR001647">
    <property type="entry name" value="HTH_TetR"/>
</dbReference>
<dbReference type="SUPFAM" id="SSF46689">
    <property type="entry name" value="Homeodomain-like"/>
    <property type="match status" value="1"/>
</dbReference>
<evidence type="ECO:0000259" key="3">
    <source>
        <dbReference type="PROSITE" id="PS50977"/>
    </source>
</evidence>
<protein>
    <submittedName>
        <fullName evidence="4">DNA-binding transcriptional regulator, AcrR family</fullName>
    </submittedName>
</protein>
<dbReference type="RefSeq" id="WP_114476450.1">
    <property type="nucleotide sequence ID" value="NZ_FAOZ01000041.1"/>
</dbReference>
<dbReference type="EMBL" id="FAOZ01000041">
    <property type="protein sequence ID" value="CUU60520.1"/>
    <property type="molecule type" value="Genomic_DNA"/>
</dbReference>
<sequence length="190" mass="20464">MHRGGWAGDPPATDEEAAARIVAAARACIEVDGTGSDLAKVARRVGVTRQTVYRYFPTRRALFEAVAEQGVEALVVGMAASLTGVDDPRDALVRLMLHCVRTLPNDPGLSFIAQPGRGDALITTADAPRLTLAVLDRLPIALDLDERARAALAEHMVRLLQSLLLDETTQLRSDEDLGVFLHACLDHHVA</sequence>
<dbReference type="Pfam" id="PF00440">
    <property type="entry name" value="TetR_N"/>
    <property type="match status" value="1"/>
</dbReference>
<keyword evidence="1 2" id="KW-0238">DNA-binding</keyword>
<dbReference type="GO" id="GO:0000976">
    <property type="term" value="F:transcription cis-regulatory region binding"/>
    <property type="evidence" value="ECO:0007669"/>
    <property type="project" value="TreeGrafter"/>
</dbReference>
<name>A0A0S4R0H1_9ACTN</name>
<keyword evidence="5" id="KW-1185">Reference proteome</keyword>
<dbReference type="GO" id="GO:0003700">
    <property type="term" value="F:DNA-binding transcription factor activity"/>
    <property type="evidence" value="ECO:0007669"/>
    <property type="project" value="TreeGrafter"/>
</dbReference>
<feature type="DNA-binding region" description="H-T-H motif" evidence="2">
    <location>
        <begin position="37"/>
        <end position="56"/>
    </location>
</feature>
<feature type="domain" description="HTH tetR-type" evidence="3">
    <location>
        <begin position="15"/>
        <end position="74"/>
    </location>
</feature>
<evidence type="ECO:0000313" key="4">
    <source>
        <dbReference type="EMBL" id="CUU60520.1"/>
    </source>
</evidence>
<gene>
    <name evidence="4" type="ORF">Ga0074812_14139</name>
</gene>
<reference evidence="5" key="1">
    <citation type="submission" date="2015-11" db="EMBL/GenBank/DDBJ databases">
        <authorList>
            <person name="Varghese N."/>
        </authorList>
    </citation>
    <scope>NUCLEOTIDE SEQUENCE [LARGE SCALE GENOMIC DNA]</scope>
    <source>
        <strain evidence="5">DSM 45899</strain>
    </source>
</reference>
<organism evidence="4 5">
    <name type="scientific">Parafrankia irregularis</name>
    <dbReference type="NCBI Taxonomy" id="795642"/>
    <lineage>
        <taxon>Bacteria</taxon>
        <taxon>Bacillati</taxon>
        <taxon>Actinomycetota</taxon>
        <taxon>Actinomycetes</taxon>
        <taxon>Frankiales</taxon>
        <taxon>Frankiaceae</taxon>
        <taxon>Parafrankia</taxon>
    </lineage>
</organism>
<dbReference type="PROSITE" id="PS50977">
    <property type="entry name" value="HTH_TETR_2"/>
    <property type="match status" value="1"/>
</dbReference>
<accession>A0A0S4R0H1</accession>
<evidence type="ECO:0000256" key="2">
    <source>
        <dbReference type="PROSITE-ProRule" id="PRU00335"/>
    </source>
</evidence>
<evidence type="ECO:0000313" key="5">
    <source>
        <dbReference type="Proteomes" id="UP000198802"/>
    </source>
</evidence>
<proteinExistence type="predicted"/>
<dbReference type="Proteomes" id="UP000198802">
    <property type="component" value="Unassembled WGS sequence"/>
</dbReference>
<dbReference type="AlphaFoldDB" id="A0A0S4R0H1"/>